<organism evidence="3 4">
    <name type="scientific">Flavobacterium aquatile LMG 4008 = ATCC 11947</name>
    <dbReference type="NCBI Taxonomy" id="1453498"/>
    <lineage>
        <taxon>Bacteria</taxon>
        <taxon>Pseudomonadati</taxon>
        <taxon>Bacteroidota</taxon>
        <taxon>Flavobacteriia</taxon>
        <taxon>Flavobacteriales</taxon>
        <taxon>Flavobacteriaceae</taxon>
        <taxon>Flavobacterium</taxon>
    </lineage>
</organism>
<protein>
    <recommendedName>
        <fullName evidence="2">Putative auto-transporter adhesin head GIN domain-containing protein</fullName>
    </recommendedName>
</protein>
<dbReference type="RefSeq" id="WP_035123580.1">
    <property type="nucleotide sequence ID" value="NZ_JRHH01000001.1"/>
</dbReference>
<sequence>MKKIILIVIVLLSFVNCSKPSDCIESTGNIITKNFEVLEANYFHTIYVEKGVGLVVKQGTEYKVEVRTGENLIDNISVEFKNDGLFLKDNSSCNWVRDYGQTIVYVTTPTLDFLNITSRTEQDINSDGVLTHEIVRLNALDLGPGAGTNDFHIQVNNSQLVIENNNVSRYYISGQTDEALLNFYEGNGRIEAENLTAQNIKVFHRGYNDMTVRPIQSITGKIVSTGNIILKNNPVLVDVEELYQGKLIYN</sequence>
<accession>A0A095U439</accession>
<keyword evidence="4" id="KW-1185">Reference proteome</keyword>
<feature type="chain" id="PRO_5001918638" description="Putative auto-transporter adhesin head GIN domain-containing protein" evidence="1">
    <location>
        <begin position="19"/>
        <end position="250"/>
    </location>
</feature>
<reference evidence="3 4" key="1">
    <citation type="submission" date="2014-09" db="EMBL/GenBank/DDBJ databases">
        <title>Whole Genome Shotgun of Flavobacterium aquatile LMG 4008.</title>
        <authorList>
            <person name="Gale A.N."/>
            <person name="Pipes S.E."/>
            <person name="Newman J.D."/>
        </authorList>
    </citation>
    <scope>NUCLEOTIDE SEQUENCE [LARGE SCALE GENOMIC DNA]</scope>
    <source>
        <strain evidence="3 4">LMG 4008</strain>
    </source>
</reference>
<dbReference type="EMBL" id="JRHH01000001">
    <property type="protein sequence ID" value="KGD69418.1"/>
    <property type="molecule type" value="Genomic_DNA"/>
</dbReference>
<name>A0A095U439_9FLAO</name>
<feature type="domain" description="Putative auto-transporter adhesin head GIN" evidence="2">
    <location>
        <begin position="43"/>
        <end position="234"/>
    </location>
</feature>
<dbReference type="InterPro" id="IPR021255">
    <property type="entry name" value="DUF2807"/>
</dbReference>
<keyword evidence="1" id="KW-0732">Signal</keyword>
<dbReference type="STRING" id="1453498.LG45_01200"/>
<evidence type="ECO:0000313" key="3">
    <source>
        <dbReference type="EMBL" id="KGD69418.1"/>
    </source>
</evidence>
<dbReference type="Pfam" id="PF10988">
    <property type="entry name" value="DUF2807"/>
    <property type="match status" value="1"/>
</dbReference>
<dbReference type="eggNOG" id="ENOG502ZC8P">
    <property type="taxonomic scope" value="Bacteria"/>
</dbReference>
<proteinExistence type="predicted"/>
<evidence type="ECO:0000259" key="2">
    <source>
        <dbReference type="Pfam" id="PF10988"/>
    </source>
</evidence>
<gene>
    <name evidence="3" type="ORF">LG45_01200</name>
</gene>
<evidence type="ECO:0000256" key="1">
    <source>
        <dbReference type="SAM" id="SignalP"/>
    </source>
</evidence>
<dbReference type="Proteomes" id="UP000029554">
    <property type="component" value="Unassembled WGS sequence"/>
</dbReference>
<feature type="signal peptide" evidence="1">
    <location>
        <begin position="1"/>
        <end position="18"/>
    </location>
</feature>
<evidence type="ECO:0000313" key="4">
    <source>
        <dbReference type="Proteomes" id="UP000029554"/>
    </source>
</evidence>
<dbReference type="Gene3D" id="2.160.20.120">
    <property type="match status" value="1"/>
</dbReference>
<comment type="caution">
    <text evidence="3">The sequence shown here is derived from an EMBL/GenBank/DDBJ whole genome shotgun (WGS) entry which is preliminary data.</text>
</comment>
<dbReference type="AlphaFoldDB" id="A0A095U439"/>
<dbReference type="OrthoDB" id="1466971at2"/>